<dbReference type="Gene3D" id="1.10.1400.10">
    <property type="match status" value="1"/>
</dbReference>
<organism evidence="5 14">
    <name type="scientific">Saccharolobus solfataricus</name>
    <name type="common">Sulfolobus solfataricus</name>
    <dbReference type="NCBI Taxonomy" id="2287"/>
    <lineage>
        <taxon>Archaea</taxon>
        <taxon>Thermoproteota</taxon>
        <taxon>Thermoprotei</taxon>
        <taxon>Sulfolobales</taxon>
        <taxon>Sulfolobaceae</taxon>
        <taxon>Saccharolobus</taxon>
    </lineage>
</organism>
<evidence type="ECO:0000313" key="13">
    <source>
        <dbReference type="EMBL" id="AZF84632.1"/>
    </source>
</evidence>
<evidence type="ECO:0000313" key="14">
    <source>
        <dbReference type="Proteomes" id="UP000033057"/>
    </source>
</evidence>
<dbReference type="KEGG" id="ssoa:SULA_2332"/>
<dbReference type="PATRIC" id="fig|2287.6.peg.2442"/>
<dbReference type="EMBL" id="CP033237">
    <property type="protein sequence ID" value="AZF74215.1"/>
    <property type="molecule type" value="Genomic_DNA"/>
</dbReference>
<dbReference type="SUPFAM" id="SSF56235">
    <property type="entry name" value="N-terminal nucleophile aminohydrolases (Ntn hydrolases)"/>
    <property type="match status" value="1"/>
</dbReference>
<dbReference type="Proteomes" id="UP000033057">
    <property type="component" value="Chromosome"/>
</dbReference>
<dbReference type="GO" id="GO:0017000">
    <property type="term" value="P:antibiotic biosynthetic process"/>
    <property type="evidence" value="ECO:0007669"/>
    <property type="project" value="InterPro"/>
</dbReference>
<evidence type="ECO:0000256" key="3">
    <source>
        <dbReference type="ARBA" id="ARBA00023145"/>
    </source>
</evidence>
<evidence type="ECO:0000313" key="23">
    <source>
        <dbReference type="Proteomes" id="UP000282269"/>
    </source>
</evidence>
<dbReference type="MEROPS" id="S45.003"/>
<dbReference type="EMBL" id="CP033240">
    <property type="protein sequence ID" value="AZF82050.1"/>
    <property type="molecule type" value="Genomic_DNA"/>
</dbReference>
<dbReference type="RefSeq" id="WP_009989142.1">
    <property type="nucleotide sequence ID" value="NZ_CP011055.2"/>
</dbReference>
<dbReference type="AlphaFoldDB" id="A0A0E3GVE7"/>
<dbReference type="Proteomes" id="UP000275843">
    <property type="component" value="Chromosome"/>
</dbReference>
<dbReference type="Proteomes" id="UP000282269">
    <property type="component" value="Chromosome"/>
</dbReference>
<dbReference type="InterPro" id="IPR029055">
    <property type="entry name" value="Ntn_hydrolases_N"/>
</dbReference>
<dbReference type="EMBL" id="CP011057">
    <property type="protein sequence ID" value="AKA79883.1"/>
    <property type="molecule type" value="Genomic_DNA"/>
</dbReference>
<dbReference type="Gene3D" id="1.10.439.10">
    <property type="entry name" value="Penicillin Amidohydrolase, domain 1"/>
    <property type="match status" value="1"/>
</dbReference>
<evidence type="ECO:0000256" key="1">
    <source>
        <dbReference type="ARBA" id="ARBA00006586"/>
    </source>
</evidence>
<gene>
    <name evidence="6" type="ORF">SULA_2332</name>
    <name evidence="4" type="ORF">SULB_2333</name>
    <name evidence="5" type="ORF">SULC_2330</name>
    <name evidence="7" type="ORF">SULG_11800</name>
    <name evidence="8" type="ORF">SULH_11800</name>
    <name evidence="9" type="ORF">SULI_11800</name>
    <name evidence="10" type="ORF">SULM_11790</name>
    <name evidence="11" type="ORF">SULN_11790</name>
    <name evidence="12" type="ORF">SULO_11800</name>
    <name evidence="13" type="ORF">SULZ_11790</name>
</gene>
<dbReference type="Proteomes" id="UP000267993">
    <property type="component" value="Chromosome"/>
</dbReference>
<name>A0A0E3GVE7_SACSO</name>
<dbReference type="InterPro" id="IPR023343">
    <property type="entry name" value="Penicillin_amidase_dom1"/>
</dbReference>
<dbReference type="Gene3D" id="2.30.120.10">
    <property type="match status" value="1"/>
</dbReference>
<dbReference type="InterPro" id="IPR043146">
    <property type="entry name" value="Penicillin_amidase_N_B-knob"/>
</dbReference>
<evidence type="ECO:0000313" key="17">
    <source>
        <dbReference type="Proteomes" id="UP000267993"/>
    </source>
</evidence>
<dbReference type="Proteomes" id="UP000269431">
    <property type="component" value="Chromosome"/>
</dbReference>
<protein>
    <submittedName>
        <fullName evidence="5">Penicillin acylase family protein</fullName>
    </submittedName>
</protein>
<accession>A0A0E3GVE7</accession>
<dbReference type="EMBL" id="CP033238">
    <property type="protein sequence ID" value="AZF76838.1"/>
    <property type="molecule type" value="Genomic_DNA"/>
</dbReference>
<keyword evidence="3" id="KW-0865">Zymogen</keyword>
<dbReference type="GeneID" id="44130278"/>
<evidence type="ECO:0000313" key="11">
    <source>
        <dbReference type="EMBL" id="AZF79445.1"/>
    </source>
</evidence>
<evidence type="ECO:0000313" key="10">
    <source>
        <dbReference type="EMBL" id="AZF76838.1"/>
    </source>
</evidence>
<evidence type="ECO:0000313" key="19">
    <source>
        <dbReference type="Proteomes" id="UP000273194"/>
    </source>
</evidence>
<dbReference type="InterPro" id="IPR014395">
    <property type="entry name" value="Pen/GL7ACA/AHL_acylase"/>
</dbReference>
<dbReference type="Proteomes" id="UP000273194">
    <property type="component" value="Chromosome"/>
</dbReference>
<dbReference type="KEGG" id="ssol:SULB_2333"/>
<dbReference type="EMBL" id="CP033236">
    <property type="protein sequence ID" value="AZF71595.1"/>
    <property type="molecule type" value="Genomic_DNA"/>
</dbReference>
<evidence type="ECO:0000313" key="16">
    <source>
        <dbReference type="Proteomes" id="UP000033106"/>
    </source>
</evidence>
<proteinExistence type="inferred from homology"/>
<dbReference type="EMBL" id="CP011055">
    <property type="protein sequence ID" value="AKA74495.1"/>
    <property type="molecule type" value="Genomic_DNA"/>
</dbReference>
<dbReference type="Proteomes" id="UP000278715">
    <property type="component" value="Chromosome"/>
</dbReference>
<dbReference type="EMBL" id="CP011056">
    <property type="protein sequence ID" value="AKA77191.1"/>
    <property type="molecule type" value="Genomic_DNA"/>
</dbReference>
<sequence length="831" mass="93444">MKRYNYLIIAVLGILLVILSTFTTSLSILNPFLGIWYSSGNVKILNEIVSIPGLIGNVNICIDSNGIAHIYATNPGDLFVAEGYYEASQRLFEMELLGLLSMGNLSSWVGSKALSSDIAMHLIGIPQNAIMSSQYLEQNYPTIYFYLEAFSQGVNDYINTLNYRNLPLEFKLLNVKPYYWSPVYSLAIGEYMAWSLTSGFSEELESGLLYAYFNYTEINEINPYYPHFIDGNLTVVPGDGTVNGYNLTDQGISPQYLWSLNWYQPWATGISKDQLKELVPLMKYALLNISDPFIPFPKFASNSWVITSNFSTQGPILANDPHLPLFSPSLWIPLQLIAAMFNVTGWSLVGIPGVLIGHTPYTAWGLTTPEGSSSNAYLEILRENGLEYYYNGKWYLTGVYYYTLMGKTYTVYYTNNGPLVARYKNYGISLYWSAWKEPILTVVSIILLDSSTSFSDLINAARYWVIPPQNLAIVSRHHAGIIVAGLYPLINETLPNGKSVLVVGARMPLNGTTAKYEPIGYIPFKYLPQTFDPLRGFAFAPNQPTVWINYPFPFIGGFWSSGGRAEDIYHYLEYQRYVNVSDMMKLQSNVTDYWASLLTPLIIKAINNNVNGSIQEAALNYLRNWNFTFYQNEVAPTIYTYIVAEMVNNSIAKILNNTGLGILDISNIPYIVPDFIYIAQNDPTSTWVNGNFTNLVRQSFIKAISLLEENLGDNISQWYWGRVHFLEIYNPLGLKALSVGPIPIFGDPHTLAVGSTPYIPTVPLPYVTVGSSLRFIASPYSSQFYGIFPGGPSESLVSEFRENQLPLWLSFKYVSYSGYNYTTIAKISLEP</sequence>
<dbReference type="KEGG" id="ssof:SULC_2330"/>
<evidence type="ECO:0000313" key="22">
    <source>
        <dbReference type="Proteomes" id="UP000278715"/>
    </source>
</evidence>
<evidence type="ECO:0000313" key="18">
    <source>
        <dbReference type="Proteomes" id="UP000269431"/>
    </source>
</evidence>
<evidence type="ECO:0000313" key="15">
    <source>
        <dbReference type="Proteomes" id="UP000033085"/>
    </source>
</evidence>
<dbReference type="GO" id="GO:0016811">
    <property type="term" value="F:hydrolase activity, acting on carbon-nitrogen (but not peptide) bonds, in linear amides"/>
    <property type="evidence" value="ECO:0007669"/>
    <property type="project" value="InterPro"/>
</dbReference>
<evidence type="ECO:0000256" key="2">
    <source>
        <dbReference type="ARBA" id="ARBA00022801"/>
    </source>
</evidence>
<evidence type="ECO:0000313" key="7">
    <source>
        <dbReference type="EMBL" id="AZF68975.1"/>
    </source>
</evidence>
<dbReference type="Pfam" id="PF01804">
    <property type="entry name" value="Penicil_amidase"/>
    <property type="match status" value="1"/>
</dbReference>
<evidence type="ECO:0000313" key="4">
    <source>
        <dbReference type="EMBL" id="AKA74495.1"/>
    </source>
</evidence>
<dbReference type="EMBL" id="CP033241">
    <property type="protein sequence ID" value="AZF84632.1"/>
    <property type="molecule type" value="Genomic_DNA"/>
</dbReference>
<comment type="similarity">
    <text evidence="1">Belongs to the peptidase S45 family.</text>
</comment>
<evidence type="ECO:0000313" key="5">
    <source>
        <dbReference type="EMBL" id="AKA77191.1"/>
    </source>
</evidence>
<dbReference type="EMBL" id="CP033235">
    <property type="protein sequence ID" value="AZF68975.1"/>
    <property type="molecule type" value="Genomic_DNA"/>
</dbReference>
<reference evidence="17 18" key="2">
    <citation type="journal article" date="2018" name="Proc. Natl. Acad. Sci. U.S.A.">
        <title>Nonmutational mechanism of inheritance in the Archaeon Sulfolobus solfataricus.</title>
        <authorList>
            <person name="Payne S."/>
            <person name="McCarthy S."/>
            <person name="Johnson T."/>
            <person name="North E."/>
            <person name="Blum P."/>
        </authorList>
    </citation>
    <scope>NUCLEOTIDE SEQUENCE [LARGE SCALE GENOMIC DNA]</scope>
    <source>
        <strain evidence="8 17">SARC-H</strain>
        <strain evidence="9 21">SARC-I</strain>
        <strain evidence="11 22">SARC-N</strain>
        <strain evidence="12 23">SARC-O</strain>
        <strain evidence="13 18">SUL120</strain>
        <strain evidence="7 19">SULG</strain>
        <strain evidence="10 20">SULM</strain>
    </source>
</reference>
<evidence type="ECO:0000313" key="8">
    <source>
        <dbReference type="EMBL" id="AZF71595.1"/>
    </source>
</evidence>
<reference evidence="14 15" key="1">
    <citation type="journal article" date="2015" name="Genome Announc.">
        <title>Complete Genome Sequence of Sulfolobus solfataricus Strain 98/2 and Evolved Derivatives.</title>
        <authorList>
            <person name="McCarthy S."/>
            <person name="Gradnigo J."/>
            <person name="Johnson T."/>
            <person name="Payne S."/>
            <person name="Lipzen A."/>
            <person name="Martin J."/>
            <person name="Schackwitz W."/>
            <person name="Moriyama E."/>
            <person name="Blum P."/>
        </authorList>
    </citation>
    <scope>NUCLEOTIDE SEQUENCE [LARGE SCALE GENOMIC DNA]</scope>
    <source>
        <strain evidence="14">98/2 SULC</strain>
        <strain evidence="4">SARC-B</strain>
        <strain evidence="5">SARC-C</strain>
        <strain evidence="6 16">SULA</strain>
        <strain evidence="15">SULB</strain>
    </source>
</reference>
<dbReference type="PIRSF" id="PIRSF001227">
    <property type="entry name" value="Pen_acylase"/>
    <property type="match status" value="1"/>
</dbReference>
<keyword evidence="2" id="KW-0378">Hydrolase</keyword>
<dbReference type="Gene3D" id="3.60.20.10">
    <property type="entry name" value="Glutamine Phosphoribosylpyrophosphate, subunit 1, domain 1"/>
    <property type="match status" value="1"/>
</dbReference>
<dbReference type="InterPro" id="IPR002692">
    <property type="entry name" value="S45"/>
</dbReference>
<dbReference type="Proteomes" id="UP000273443">
    <property type="component" value="Chromosome"/>
</dbReference>
<evidence type="ECO:0000313" key="6">
    <source>
        <dbReference type="EMBL" id="AKA79883.1"/>
    </source>
</evidence>
<evidence type="ECO:0000313" key="20">
    <source>
        <dbReference type="Proteomes" id="UP000273443"/>
    </source>
</evidence>
<dbReference type="PANTHER" id="PTHR34218">
    <property type="entry name" value="PEPTIDASE S45 PENICILLIN AMIDASE"/>
    <property type="match status" value="1"/>
</dbReference>
<dbReference type="PANTHER" id="PTHR34218:SF4">
    <property type="entry name" value="ACYL-HOMOSERINE LACTONE ACYLASE QUIP"/>
    <property type="match status" value="1"/>
</dbReference>
<dbReference type="Proteomes" id="UP000033085">
    <property type="component" value="Chromosome"/>
</dbReference>
<reference evidence="5" key="3">
    <citation type="submission" date="2018-10" db="EMBL/GenBank/DDBJ databases">
        <authorList>
            <person name="McCarthy S."/>
            <person name="Gradnigo J."/>
            <person name="Johnson T."/>
            <person name="Payne S."/>
            <person name="Lipzen A."/>
            <person name="Schackwitz W."/>
            <person name="Martin J."/>
            <person name="Moriyama E."/>
            <person name="Blum P."/>
        </authorList>
    </citation>
    <scope>NUCLEOTIDE SEQUENCE</scope>
    <source>
        <strain evidence="4">SARC-B</strain>
        <strain evidence="5">SARC-C</strain>
        <strain evidence="6">SULA</strain>
    </source>
</reference>
<evidence type="ECO:0000313" key="21">
    <source>
        <dbReference type="Proteomes" id="UP000275843"/>
    </source>
</evidence>
<dbReference type="Proteomes" id="UP000033106">
    <property type="component" value="Chromosome"/>
</dbReference>
<dbReference type="EMBL" id="CP033239">
    <property type="protein sequence ID" value="AZF79445.1"/>
    <property type="molecule type" value="Genomic_DNA"/>
</dbReference>
<dbReference type="InterPro" id="IPR043147">
    <property type="entry name" value="Penicillin_amidase_A-knob"/>
</dbReference>
<evidence type="ECO:0000313" key="9">
    <source>
        <dbReference type="EMBL" id="AZF74215.1"/>
    </source>
</evidence>
<evidence type="ECO:0000313" key="12">
    <source>
        <dbReference type="EMBL" id="AZF82050.1"/>
    </source>
</evidence>